<comment type="pathway">
    <text evidence="1">Organosulfur degradation.</text>
</comment>
<evidence type="ECO:0000256" key="1">
    <source>
        <dbReference type="ARBA" id="ARBA00005177"/>
    </source>
</evidence>
<evidence type="ECO:0000313" key="8">
    <source>
        <dbReference type="Proteomes" id="UP001152798"/>
    </source>
</evidence>
<keyword evidence="8" id="KW-1185">Reference proteome</keyword>
<evidence type="ECO:0000256" key="3">
    <source>
        <dbReference type="ARBA" id="ARBA00012510"/>
    </source>
</evidence>
<dbReference type="InterPro" id="IPR008826">
    <property type="entry name" value="Se-bd"/>
</dbReference>
<keyword evidence="5" id="KW-0711">Selenium</keyword>
<dbReference type="Proteomes" id="UP001152798">
    <property type="component" value="Chromosome 7"/>
</dbReference>
<reference evidence="7" key="1">
    <citation type="submission" date="2022-01" db="EMBL/GenBank/DDBJ databases">
        <authorList>
            <person name="King R."/>
        </authorList>
    </citation>
    <scope>NUCLEOTIDE SEQUENCE</scope>
</reference>
<proteinExistence type="inferred from homology"/>
<evidence type="ECO:0000256" key="4">
    <source>
        <dbReference type="ARBA" id="ARBA00015601"/>
    </source>
</evidence>
<dbReference type="Pfam" id="PF05694">
    <property type="entry name" value="SBP56"/>
    <property type="match status" value="1"/>
</dbReference>
<dbReference type="EMBL" id="OV725083">
    <property type="protein sequence ID" value="CAH1406973.1"/>
    <property type="molecule type" value="Genomic_DNA"/>
</dbReference>
<accession>A0A9P0MTV0</accession>
<organism evidence="7 8">
    <name type="scientific">Nezara viridula</name>
    <name type="common">Southern green stink bug</name>
    <name type="synonym">Cimex viridulus</name>
    <dbReference type="NCBI Taxonomy" id="85310"/>
    <lineage>
        <taxon>Eukaryota</taxon>
        <taxon>Metazoa</taxon>
        <taxon>Ecdysozoa</taxon>
        <taxon>Arthropoda</taxon>
        <taxon>Hexapoda</taxon>
        <taxon>Insecta</taxon>
        <taxon>Pterygota</taxon>
        <taxon>Neoptera</taxon>
        <taxon>Paraneoptera</taxon>
        <taxon>Hemiptera</taxon>
        <taxon>Heteroptera</taxon>
        <taxon>Panheteroptera</taxon>
        <taxon>Pentatomomorpha</taxon>
        <taxon>Pentatomoidea</taxon>
        <taxon>Pentatomidae</taxon>
        <taxon>Pentatominae</taxon>
        <taxon>Nezara</taxon>
    </lineage>
</organism>
<dbReference type="AlphaFoldDB" id="A0A9P0MTV0"/>
<dbReference type="Gene3D" id="2.130.10.10">
    <property type="entry name" value="YVTN repeat-like/Quinoprotein amine dehydrogenase"/>
    <property type="match status" value="1"/>
</dbReference>
<sequence length="465" mass="52031">MSPVCGPGWATPADAIKNAKREKLLYITCVQLDPTKPDYLATVDIDPESETYTKVIHRLKMPNVRDELHHMGWNSCSSCFNDPTKSRNKLILPGIASSRIYVVDTSNERAPKLHKVIEKEEMVPFGVTSAHTAHCLPDNTVLLSTLGDTKGNNLGDLILLDGETWKVKGLWTTGGEKGEFGYDFWYQPYWDVLIATEFISPHNWFNGNTFEVIKDKDLSGRTLNVYSWKEKRLIQKINLGDEGAAPLEIRFLHDPKSQQGFVGCAYPSTVFRIFKKDDNTWGTEKVISVPNVKATNWELPIIPGLITDILISMDDKWLYISNWLQGEIHQYDITNPSKPKLASTISLGGLLTQKGIVDALDAKEPLIIQGVKMEAGPQMIQLSLDGRRLYVTNSLFSAWDRQLYPDLCRNGSVLLQVDVDPVNGGMKLNENFLTNFGAEPDGPVLAHECRYPGGDCTSDIFLAKD</sequence>
<evidence type="ECO:0000313" key="7">
    <source>
        <dbReference type="EMBL" id="CAH1406973.1"/>
    </source>
</evidence>
<evidence type="ECO:0000256" key="2">
    <source>
        <dbReference type="ARBA" id="ARBA00005606"/>
    </source>
</evidence>
<dbReference type="GO" id="GO:0018549">
    <property type="term" value="F:methanethiol oxidase activity"/>
    <property type="evidence" value="ECO:0007669"/>
    <property type="project" value="UniProtKB-EC"/>
</dbReference>
<dbReference type="PANTHER" id="PTHR23300">
    <property type="entry name" value="METHANETHIOL OXIDASE"/>
    <property type="match status" value="1"/>
</dbReference>
<name>A0A9P0MTV0_NEZVI</name>
<comment type="catalytic activity">
    <reaction evidence="6">
        <text>methanethiol + O2 + H2O = hydrogen sulfide + formaldehyde + H2O2 + H(+)</text>
        <dbReference type="Rhea" id="RHEA:11812"/>
        <dbReference type="ChEBI" id="CHEBI:15377"/>
        <dbReference type="ChEBI" id="CHEBI:15378"/>
        <dbReference type="ChEBI" id="CHEBI:15379"/>
        <dbReference type="ChEBI" id="CHEBI:16007"/>
        <dbReference type="ChEBI" id="CHEBI:16240"/>
        <dbReference type="ChEBI" id="CHEBI:16842"/>
        <dbReference type="ChEBI" id="CHEBI:29919"/>
        <dbReference type="EC" id="1.8.3.4"/>
    </reaction>
</comment>
<dbReference type="OrthoDB" id="10252446at2759"/>
<dbReference type="GO" id="GO:0008430">
    <property type="term" value="F:selenium binding"/>
    <property type="evidence" value="ECO:0007669"/>
    <property type="project" value="InterPro"/>
</dbReference>
<dbReference type="EC" id="1.8.3.4" evidence="3"/>
<dbReference type="PANTHER" id="PTHR23300:SF0">
    <property type="entry name" value="METHANETHIOL OXIDASE"/>
    <property type="match status" value="1"/>
</dbReference>
<comment type="similarity">
    <text evidence="2">Belongs to the selenium-binding protein family.</text>
</comment>
<gene>
    <name evidence="7" type="ORF">NEZAVI_LOCUS14803</name>
</gene>
<dbReference type="SUPFAM" id="SSF75011">
    <property type="entry name" value="3-carboxy-cis,cis-mucoante lactonizing enzyme"/>
    <property type="match status" value="1"/>
</dbReference>
<dbReference type="InterPro" id="IPR015943">
    <property type="entry name" value="WD40/YVTN_repeat-like_dom_sf"/>
</dbReference>
<evidence type="ECO:0000256" key="5">
    <source>
        <dbReference type="ARBA" id="ARBA00023266"/>
    </source>
</evidence>
<evidence type="ECO:0000256" key="6">
    <source>
        <dbReference type="ARBA" id="ARBA00047539"/>
    </source>
</evidence>
<protein>
    <recommendedName>
        <fullName evidence="4">Methanethiol oxidase</fullName>
        <ecNumber evidence="3">1.8.3.4</ecNumber>
    </recommendedName>
</protein>